<evidence type="ECO:0000256" key="1">
    <source>
        <dbReference type="SAM" id="MobiDB-lite"/>
    </source>
</evidence>
<feature type="compositionally biased region" description="Basic and acidic residues" evidence="1">
    <location>
        <begin position="975"/>
        <end position="991"/>
    </location>
</feature>
<keyword evidence="3" id="KW-1185">Reference proteome</keyword>
<feature type="compositionally biased region" description="Basic and acidic residues" evidence="1">
    <location>
        <begin position="648"/>
        <end position="658"/>
    </location>
</feature>
<feature type="compositionally biased region" description="Pro residues" evidence="1">
    <location>
        <begin position="659"/>
        <end position="668"/>
    </location>
</feature>
<feature type="compositionally biased region" description="Pro residues" evidence="1">
    <location>
        <begin position="702"/>
        <end position="716"/>
    </location>
</feature>
<proteinExistence type="predicted"/>
<evidence type="ECO:0000313" key="3">
    <source>
        <dbReference type="Proteomes" id="UP000717328"/>
    </source>
</evidence>
<dbReference type="EMBL" id="JABCKI010000053">
    <property type="protein sequence ID" value="KAG5653438.1"/>
    <property type="molecule type" value="Genomic_DNA"/>
</dbReference>
<reference evidence="2" key="2">
    <citation type="submission" date="2021-10" db="EMBL/GenBank/DDBJ databases">
        <title>Phylogenomics reveals ancestral predisposition of the termite-cultivated fungus Termitomyces towards a domesticated lifestyle.</title>
        <authorList>
            <person name="Auxier B."/>
            <person name="Grum-Grzhimaylo A."/>
            <person name="Cardenas M.E."/>
            <person name="Lodge J.D."/>
            <person name="Laessoe T."/>
            <person name="Pedersen O."/>
            <person name="Smith M.E."/>
            <person name="Kuyper T.W."/>
            <person name="Franco-Molano E.A."/>
            <person name="Baroni T.J."/>
            <person name="Aanen D.K."/>
        </authorList>
    </citation>
    <scope>NUCLEOTIDE SEQUENCE</scope>
    <source>
        <strain evidence="2">D49</strain>
    </source>
</reference>
<feature type="compositionally biased region" description="Polar residues" evidence="1">
    <location>
        <begin position="221"/>
        <end position="244"/>
    </location>
</feature>
<name>A0A9P7GNP2_9AGAR</name>
<feature type="compositionally biased region" description="Basic and acidic residues" evidence="1">
    <location>
        <begin position="874"/>
        <end position="907"/>
    </location>
</feature>
<feature type="compositionally biased region" description="Low complexity" evidence="1">
    <location>
        <begin position="1027"/>
        <end position="1041"/>
    </location>
</feature>
<protein>
    <submittedName>
        <fullName evidence="2">Uncharacterized protein</fullName>
    </submittedName>
</protein>
<dbReference type="AlphaFoldDB" id="A0A9P7GNP2"/>
<feature type="compositionally biased region" description="Basic and acidic residues" evidence="1">
    <location>
        <begin position="487"/>
        <end position="500"/>
    </location>
</feature>
<feature type="compositionally biased region" description="Basic and acidic residues" evidence="1">
    <location>
        <begin position="546"/>
        <end position="570"/>
    </location>
</feature>
<reference evidence="2" key="1">
    <citation type="submission" date="2021-02" db="EMBL/GenBank/DDBJ databases">
        <authorList>
            <person name="Nieuwenhuis M."/>
            <person name="Van De Peppel L.J.J."/>
        </authorList>
    </citation>
    <scope>NUCLEOTIDE SEQUENCE</scope>
    <source>
        <strain evidence="2">D49</strain>
    </source>
</reference>
<feature type="compositionally biased region" description="Basic and acidic residues" evidence="1">
    <location>
        <begin position="343"/>
        <end position="359"/>
    </location>
</feature>
<dbReference type="Proteomes" id="UP000717328">
    <property type="component" value="Unassembled WGS sequence"/>
</dbReference>
<feature type="compositionally biased region" description="Basic and acidic residues" evidence="1">
    <location>
        <begin position="1060"/>
        <end position="1074"/>
    </location>
</feature>
<gene>
    <name evidence="2" type="ORF">H0H81_000440</name>
</gene>
<feature type="compositionally biased region" description="Basic and acidic residues" evidence="1">
    <location>
        <begin position="735"/>
        <end position="782"/>
    </location>
</feature>
<feature type="region of interest" description="Disordered" evidence="1">
    <location>
        <begin position="1"/>
        <end position="129"/>
    </location>
</feature>
<feature type="compositionally biased region" description="Basic and acidic residues" evidence="1">
    <location>
        <begin position="406"/>
        <end position="479"/>
    </location>
</feature>
<organism evidence="2 3">
    <name type="scientific">Sphagnurus paluster</name>
    <dbReference type="NCBI Taxonomy" id="117069"/>
    <lineage>
        <taxon>Eukaryota</taxon>
        <taxon>Fungi</taxon>
        <taxon>Dikarya</taxon>
        <taxon>Basidiomycota</taxon>
        <taxon>Agaricomycotina</taxon>
        <taxon>Agaricomycetes</taxon>
        <taxon>Agaricomycetidae</taxon>
        <taxon>Agaricales</taxon>
        <taxon>Tricholomatineae</taxon>
        <taxon>Lyophyllaceae</taxon>
        <taxon>Sphagnurus</taxon>
    </lineage>
</organism>
<accession>A0A9P7GNP2</accession>
<feature type="compositionally biased region" description="Polar residues" evidence="1">
    <location>
        <begin position="613"/>
        <end position="623"/>
    </location>
</feature>
<sequence length="1091" mass="120698">MSAARQNKKQRKGRNNPNNRERTVTTLTEDPNTPYLVPTPSEEPAGASLMSSPFSVASSSAGNAPSSSAYQAPSSYAAFGFNTTFGTPGTHAPPHTQTQPQQQQQQPFYPQQQQSPLGPPMLPPGRNDLEILENLKQIIKAGQHDKFRAIPQPLALASIYLGTIPNSQNQAPHQPEQAPYGNANDGPSQASPTEAGLSSPVDLGRRPPRLQSKDSWDPSGQRKSVTGPSTSGAQPSNNTNQAAQGQGGRYSQGNILPSAINTSSTLTNGTTRPTSASLSSIDAHVSEAPSTIAGPAMEGPGPISPRTSRFEPNGARLASTNPDQPGTRLGHGESGYRRAGSISHEKGSFDTKDDLRRDSSWSARDVPPSDDRRRELDMPPPSPASRSIVNGNGSSDTRSTTGDRGLPPRDDRYYDRERERERDYRDRRDWDRDRRPPYDRFRGLTDARRPPPEQRHYEPDYDRTPLRRYDVKDVPRRLSDAPASAPVDDRASVRPVDDRLPPSARVPPSPRTTVDASRPPHSDSRAPPIPDSRATLPDNRPVRAPSFEDRHVKPAADERRGVPLPPDERGSISVRAAEVTGANRPADDRSRDVPMTPVEARPQVPLEERLSRPSLQDRLSQPAVTRVEPITRQASLEERLSAIPVSADSREQRGRIPDRVPPARPGPPIDDRARPAPPPPPPAAPAQDDRRGDDRGRYTRGPSPPPGDRATYPPPSVRDDPRAAKGPPSPRHRSIPRDYRPPGRPLSRERPGGSYRPEERSYAPDDRRSDPMDVDHGSRYNDTRPVPYNRPFSPPSAADLARDRARAQFPPSPARPHPPLDAPPYDDDRRYSSRDWPYPPTYSDRRREWSAADEDYYKSRQWDRSGPPPPPITSERERYERERDREPIRGHGGWETREERDRRDFQHRAPSPPGLRVYEPSRPSFPPAAGGVPNDRAYAPPPPQRDPQQPPPQQQQQQPPAIYSRVRQRSISPARRADDVRPPTKRVREDGYPSEFYPPSTAPGTGGGGGPGAPLRRPESTYPHPPLSRGSSPPPTSGASSYFDRSGPPPSSASTVGSVVEREREREREREYPPREYAVQSYERPRSPGRG</sequence>
<feature type="compositionally biased region" description="Low complexity" evidence="1">
    <location>
        <begin position="47"/>
        <end position="114"/>
    </location>
</feature>
<feature type="compositionally biased region" description="Polar residues" evidence="1">
    <location>
        <begin position="384"/>
        <end position="402"/>
    </location>
</feature>
<feature type="compositionally biased region" description="Basic and acidic residues" evidence="1">
    <location>
        <begin position="687"/>
        <end position="697"/>
    </location>
</feature>
<feature type="compositionally biased region" description="Basic and acidic residues" evidence="1">
    <location>
        <begin position="843"/>
        <end position="863"/>
    </location>
</feature>
<feature type="compositionally biased region" description="Basic and acidic residues" evidence="1">
    <location>
        <begin position="367"/>
        <end position="377"/>
    </location>
</feature>
<evidence type="ECO:0000313" key="2">
    <source>
        <dbReference type="EMBL" id="KAG5653438.1"/>
    </source>
</evidence>
<feature type="compositionally biased region" description="Pro residues" evidence="1">
    <location>
        <begin position="675"/>
        <end position="684"/>
    </location>
</feature>
<dbReference type="OrthoDB" id="3184410at2759"/>
<feature type="compositionally biased region" description="Pro residues" evidence="1">
    <location>
        <begin position="939"/>
        <end position="953"/>
    </location>
</feature>
<comment type="caution">
    <text evidence="2">The sequence shown here is derived from an EMBL/GenBank/DDBJ whole genome shotgun (WGS) entry which is preliminary data.</text>
</comment>
<feature type="region of interest" description="Disordered" evidence="1">
    <location>
        <begin position="165"/>
        <end position="1091"/>
    </location>
</feature>
<feature type="compositionally biased region" description="Pro residues" evidence="1">
    <location>
        <begin position="810"/>
        <end position="822"/>
    </location>
</feature>
<feature type="compositionally biased region" description="Basic residues" evidence="1">
    <location>
        <begin position="1"/>
        <end position="14"/>
    </location>
</feature>
<feature type="compositionally biased region" description="Polar residues" evidence="1">
    <location>
        <begin position="251"/>
        <end position="280"/>
    </location>
</feature>